<gene>
    <name evidence="8" type="ORF">H4W27_000639</name>
</gene>
<feature type="compositionally biased region" description="Basic and acidic residues" evidence="6">
    <location>
        <begin position="409"/>
        <end position="421"/>
    </location>
</feature>
<keyword evidence="7" id="KW-1133">Transmembrane helix</keyword>
<reference evidence="8 9" key="1">
    <citation type="submission" date="2020-10" db="EMBL/GenBank/DDBJ databases">
        <title>Sequencing the genomes of 1000 actinobacteria strains.</title>
        <authorList>
            <person name="Klenk H.-P."/>
        </authorList>
    </citation>
    <scope>NUCLEOTIDE SEQUENCE [LARGE SCALE GENOMIC DNA]</scope>
    <source>
        <strain evidence="8 9">DSM 15666</strain>
    </source>
</reference>
<name>A0ABR9JC52_9MICC</name>
<comment type="similarity">
    <text evidence="2">Belongs to the RmuC family.</text>
</comment>
<keyword evidence="7" id="KW-0472">Membrane</keyword>
<evidence type="ECO:0000256" key="5">
    <source>
        <dbReference type="SAM" id="Coils"/>
    </source>
</evidence>
<feature type="region of interest" description="Disordered" evidence="6">
    <location>
        <begin position="397"/>
        <end position="421"/>
    </location>
</feature>
<evidence type="ECO:0000256" key="1">
    <source>
        <dbReference type="ARBA" id="ARBA00003416"/>
    </source>
</evidence>
<keyword evidence="9" id="KW-1185">Reference proteome</keyword>
<accession>A0ABR9JC52</accession>
<evidence type="ECO:0000313" key="9">
    <source>
        <dbReference type="Proteomes" id="UP000643525"/>
    </source>
</evidence>
<evidence type="ECO:0000256" key="7">
    <source>
        <dbReference type="SAM" id="Phobius"/>
    </source>
</evidence>
<dbReference type="Pfam" id="PF02646">
    <property type="entry name" value="RmuC"/>
    <property type="match status" value="1"/>
</dbReference>
<evidence type="ECO:0000256" key="6">
    <source>
        <dbReference type="SAM" id="MobiDB-lite"/>
    </source>
</evidence>
<keyword evidence="7" id="KW-0812">Transmembrane</keyword>
<proteinExistence type="inferred from homology"/>
<feature type="coiled-coil region" evidence="5">
    <location>
        <begin position="47"/>
        <end position="88"/>
    </location>
</feature>
<evidence type="ECO:0000256" key="2">
    <source>
        <dbReference type="ARBA" id="ARBA00009840"/>
    </source>
</evidence>
<dbReference type="RefSeq" id="WP_192594664.1">
    <property type="nucleotide sequence ID" value="NZ_BAAALJ010000027.1"/>
</dbReference>
<protein>
    <submittedName>
        <fullName evidence="8">DNA recombination protein RmuC</fullName>
    </submittedName>
</protein>
<dbReference type="PANTHER" id="PTHR30563">
    <property type="entry name" value="DNA RECOMBINATION PROTEIN RMUC"/>
    <property type="match status" value="1"/>
</dbReference>
<comment type="caution">
    <text evidence="8">The sequence shown here is derived from an EMBL/GenBank/DDBJ whole genome shotgun (WGS) entry which is preliminary data.</text>
</comment>
<dbReference type="Proteomes" id="UP000643525">
    <property type="component" value="Unassembled WGS sequence"/>
</dbReference>
<dbReference type="EMBL" id="JADBED010000001">
    <property type="protein sequence ID" value="MBE1523521.1"/>
    <property type="molecule type" value="Genomic_DNA"/>
</dbReference>
<comment type="function">
    <text evidence="1">Involved in DNA recombination.</text>
</comment>
<evidence type="ECO:0000256" key="4">
    <source>
        <dbReference type="ARBA" id="ARBA00023172"/>
    </source>
</evidence>
<dbReference type="InterPro" id="IPR003798">
    <property type="entry name" value="DNA_recombination_RmuC"/>
</dbReference>
<keyword evidence="3 5" id="KW-0175">Coiled coil</keyword>
<evidence type="ECO:0000256" key="3">
    <source>
        <dbReference type="ARBA" id="ARBA00023054"/>
    </source>
</evidence>
<sequence>MFSRNTMSVLGGMLDHMTLVYFISGLLLGVLGSWLVVYLLRRGTDDAGQLRVQLQSAQQELASSQADLAATQQELATAQGRLWELERRREEDADAARERETLVEMLHPVRQGVTEMHRRVQEMETERASQHSRLSQQLVSAAETDARIIESTQALLGSLHSTSARGHWGEVQLRRVVEAAGMIPHVDFTEQHSARGAEGQLLIPDMIVHLPGGRQLVLDAKAPLNATNPELQAKALRSRVDELAKKRYWEAVDLSPDVVFCFVPAESLLSTAMEADPDLLDDALSKGVTLVSPASLLASLKAVSAAWRQERLAQNIREVVEHSRDLYRRLAKMSEHLARTGDRLRQAVTAYNGLIGNIERQVLPKVEAMSRLEVGEPTAKSAEGLLEDLGETLSATAVTSEVNPLGPRLEAERSAAHPSDL</sequence>
<dbReference type="PANTHER" id="PTHR30563:SF0">
    <property type="entry name" value="DNA RECOMBINATION PROTEIN RMUC"/>
    <property type="match status" value="1"/>
</dbReference>
<evidence type="ECO:0000313" key="8">
    <source>
        <dbReference type="EMBL" id="MBE1523521.1"/>
    </source>
</evidence>
<organism evidence="8 9">
    <name type="scientific">Nesterenkonia lutea</name>
    <dbReference type="NCBI Taxonomy" id="272919"/>
    <lineage>
        <taxon>Bacteria</taxon>
        <taxon>Bacillati</taxon>
        <taxon>Actinomycetota</taxon>
        <taxon>Actinomycetes</taxon>
        <taxon>Micrococcales</taxon>
        <taxon>Micrococcaceae</taxon>
        <taxon>Nesterenkonia</taxon>
    </lineage>
</organism>
<keyword evidence="4" id="KW-0233">DNA recombination</keyword>
<feature type="transmembrane region" description="Helical" evidence="7">
    <location>
        <begin position="20"/>
        <end position="40"/>
    </location>
</feature>